<name>A0A2S0M4K0_MEGEL</name>
<keyword evidence="7" id="KW-0547">Nucleotide-binding</keyword>
<dbReference type="PANTHER" id="PTHR33540:SF2">
    <property type="entry name" value="TRNA THREONYLCARBAMOYLADENOSINE BIOSYNTHESIS PROTEIN TSAE"/>
    <property type="match status" value="1"/>
</dbReference>
<dbReference type="Pfam" id="PF02367">
    <property type="entry name" value="TsaE"/>
    <property type="match status" value="1"/>
</dbReference>
<dbReference type="GO" id="GO:0005737">
    <property type="term" value="C:cytoplasm"/>
    <property type="evidence" value="ECO:0007669"/>
    <property type="project" value="UniProtKB-SubCell"/>
</dbReference>
<evidence type="ECO:0000256" key="7">
    <source>
        <dbReference type="ARBA" id="ARBA00022741"/>
    </source>
</evidence>
<keyword evidence="11" id="KW-0808">Transferase</keyword>
<protein>
    <recommendedName>
        <fullName evidence="3">tRNA threonylcarbamoyladenosine biosynthesis protein TsaE</fullName>
    </recommendedName>
    <alternativeName>
        <fullName evidence="10">t(6)A37 threonylcarbamoyladenosine biosynthesis protein TsaE</fullName>
    </alternativeName>
</protein>
<keyword evidence="9" id="KW-0460">Magnesium</keyword>
<dbReference type="Proteomes" id="UP000238358">
    <property type="component" value="Chromosome"/>
</dbReference>
<comment type="similarity">
    <text evidence="2">Belongs to the TsaE family.</text>
</comment>
<dbReference type="GO" id="GO:0016740">
    <property type="term" value="F:transferase activity"/>
    <property type="evidence" value="ECO:0007669"/>
    <property type="project" value="UniProtKB-KW"/>
</dbReference>
<evidence type="ECO:0000256" key="5">
    <source>
        <dbReference type="ARBA" id="ARBA00022694"/>
    </source>
</evidence>
<dbReference type="AlphaFoldDB" id="A0A2S0M4K0"/>
<evidence type="ECO:0000256" key="2">
    <source>
        <dbReference type="ARBA" id="ARBA00007599"/>
    </source>
</evidence>
<dbReference type="GO" id="GO:0002949">
    <property type="term" value="P:tRNA threonylcarbamoyladenosine modification"/>
    <property type="evidence" value="ECO:0007669"/>
    <property type="project" value="InterPro"/>
</dbReference>
<keyword evidence="6" id="KW-0479">Metal-binding</keyword>
<dbReference type="RefSeq" id="WP_027895872.1">
    <property type="nucleotide sequence ID" value="NZ_CALDUZ010000028.1"/>
</dbReference>
<dbReference type="SUPFAM" id="SSF52540">
    <property type="entry name" value="P-loop containing nucleoside triphosphate hydrolases"/>
    <property type="match status" value="1"/>
</dbReference>
<dbReference type="GO" id="GO:0005524">
    <property type="term" value="F:ATP binding"/>
    <property type="evidence" value="ECO:0007669"/>
    <property type="project" value="UniProtKB-KW"/>
</dbReference>
<organism evidence="11 12">
    <name type="scientific">Megasphaera elsdenii</name>
    <dbReference type="NCBI Taxonomy" id="907"/>
    <lineage>
        <taxon>Bacteria</taxon>
        <taxon>Bacillati</taxon>
        <taxon>Bacillota</taxon>
        <taxon>Negativicutes</taxon>
        <taxon>Veillonellales</taxon>
        <taxon>Veillonellaceae</taxon>
        <taxon>Megasphaera</taxon>
    </lineage>
</organism>
<keyword evidence="5" id="KW-0819">tRNA processing</keyword>
<dbReference type="OrthoDB" id="9815896at2"/>
<evidence type="ECO:0000256" key="10">
    <source>
        <dbReference type="ARBA" id="ARBA00032441"/>
    </source>
</evidence>
<evidence type="ECO:0000313" key="11">
    <source>
        <dbReference type="EMBL" id="AVO26357.1"/>
    </source>
</evidence>
<evidence type="ECO:0000256" key="9">
    <source>
        <dbReference type="ARBA" id="ARBA00022842"/>
    </source>
</evidence>
<evidence type="ECO:0000256" key="8">
    <source>
        <dbReference type="ARBA" id="ARBA00022840"/>
    </source>
</evidence>
<sequence>MTFDVATHSEAGTIALGKALGPVLSDGDVLALRGDLGAGKTHFVQGIAQGMGIDDVVVSPTFTILNYYENTLPLQHFDFYRLEEEYELDDLGFDDYLESGVTVIEWSEKFPDRLPDDAAIVTIEKTSPTDRLFHFDFRGSRWKAVENEVKKYALSH</sequence>
<evidence type="ECO:0000256" key="6">
    <source>
        <dbReference type="ARBA" id="ARBA00022723"/>
    </source>
</evidence>
<keyword evidence="4" id="KW-0963">Cytoplasm</keyword>
<dbReference type="InterPro" id="IPR027417">
    <property type="entry name" value="P-loop_NTPase"/>
</dbReference>
<dbReference type="EMBL" id="CP027569">
    <property type="protein sequence ID" value="AVO26357.1"/>
    <property type="molecule type" value="Genomic_DNA"/>
</dbReference>
<comment type="subcellular location">
    <subcellularLocation>
        <location evidence="1">Cytoplasm</location>
    </subcellularLocation>
</comment>
<dbReference type="PANTHER" id="PTHR33540">
    <property type="entry name" value="TRNA THREONYLCARBAMOYLADENOSINE BIOSYNTHESIS PROTEIN TSAE"/>
    <property type="match status" value="1"/>
</dbReference>
<keyword evidence="8" id="KW-0067">ATP-binding</keyword>
<gene>
    <name evidence="11" type="ORF">C6Y28_01240</name>
</gene>
<dbReference type="NCBIfam" id="TIGR00150">
    <property type="entry name" value="T6A_YjeE"/>
    <property type="match status" value="1"/>
</dbReference>
<evidence type="ECO:0000256" key="1">
    <source>
        <dbReference type="ARBA" id="ARBA00004496"/>
    </source>
</evidence>
<dbReference type="InterPro" id="IPR003442">
    <property type="entry name" value="T6A_TsaE"/>
</dbReference>
<evidence type="ECO:0000313" key="12">
    <source>
        <dbReference type="Proteomes" id="UP000238358"/>
    </source>
</evidence>
<accession>A0A2S0M4K0</accession>
<proteinExistence type="inferred from homology"/>
<evidence type="ECO:0000256" key="4">
    <source>
        <dbReference type="ARBA" id="ARBA00022490"/>
    </source>
</evidence>
<dbReference type="GO" id="GO:0046872">
    <property type="term" value="F:metal ion binding"/>
    <property type="evidence" value="ECO:0007669"/>
    <property type="project" value="UniProtKB-KW"/>
</dbReference>
<evidence type="ECO:0000256" key="3">
    <source>
        <dbReference type="ARBA" id="ARBA00019010"/>
    </source>
</evidence>
<reference evidence="11 12" key="1">
    <citation type="journal article" date="2018" name="Genome Announc.">
        <title>Complete genomes of two Megasphaera elsdenii strains, NCIMB 702410 and ATCC 25940.</title>
        <authorList>
            <person name="Hatmaker E.A."/>
            <person name="O'Dell K."/>
            <person name="Riley L.A."/>
            <person name="Klingeman D.M."/>
            <person name="Guss A.M."/>
        </authorList>
    </citation>
    <scope>NUCLEOTIDE SEQUENCE [LARGE SCALE GENOMIC DNA]</scope>
    <source>
        <strain evidence="11 12">NCIMB702410</strain>
    </source>
</reference>
<dbReference type="Gene3D" id="3.40.50.300">
    <property type="entry name" value="P-loop containing nucleotide triphosphate hydrolases"/>
    <property type="match status" value="1"/>
</dbReference>